<protein>
    <recommendedName>
        <fullName evidence="10">Platelet-derived growth factor (PDGF) family profile domain-containing protein</fullName>
    </recommendedName>
</protein>
<evidence type="ECO:0000259" key="10">
    <source>
        <dbReference type="PROSITE" id="PS50278"/>
    </source>
</evidence>
<evidence type="ECO:0000256" key="1">
    <source>
        <dbReference type="ARBA" id="ARBA00004613"/>
    </source>
</evidence>
<dbReference type="PANTHER" id="PTHR12025:SF3">
    <property type="entry name" value="VASCULAR ENDOTHELIAL GROWTH FACTOR C"/>
    <property type="match status" value="1"/>
</dbReference>
<dbReference type="AlphaFoldDB" id="A0AAN8R7M9"/>
<dbReference type="Proteomes" id="UP001356427">
    <property type="component" value="Unassembled WGS sequence"/>
</dbReference>
<gene>
    <name evidence="11" type="ORF">J4Q44_G00120720</name>
</gene>
<evidence type="ECO:0000256" key="8">
    <source>
        <dbReference type="ARBA" id="ARBA00023157"/>
    </source>
</evidence>
<dbReference type="GO" id="GO:0005615">
    <property type="term" value="C:extracellular space"/>
    <property type="evidence" value="ECO:0007669"/>
    <property type="project" value="TreeGrafter"/>
</dbReference>
<accession>A0AAN8R7M9</accession>
<proteinExistence type="inferred from homology"/>
<comment type="similarity">
    <text evidence="9">Belongs to the PDGF/VEGF growth factor family.</text>
</comment>
<comment type="subcellular location">
    <subcellularLocation>
        <location evidence="1">Secreted</location>
    </subcellularLocation>
</comment>
<sequence>MLCLKGTLEGSSYLKASSWLRNEEILVLFIWILNVTNLTHGYDYEEYPGEEDTKAPLIGEGLSGLDTVSNVDELVELLYPEYSLVQHCLRRKAPRTSPPLHAEDDIWAWGKPRELALYKSDSTIEVILEEIQRTMCTPREVCLEVSKEYPESTSHFYMPRCVSVHRCGGCCPHEGLYCTNTSHIYINKTLVELSHRDRSVVMVAFVNHTSCECLSKRPLHSVIRRAAAAHLTVCSPPDVPCSTGLVWDPTSCLCVPMDTSSFSERELEPLESALLELCGPNKVLDEDSCECVCQNGLTEASCGPGWRLDQESCECLCEDQPSPGTCPPNQRWDPELCGCVCRAECPRSQPLNPETCLCQCRESPHTCLLQGKRFNAHNCSCYRLPCRKPHKNCPTGFYYSHYVCQCIPNHMRSEEWN</sequence>
<keyword evidence="2" id="KW-0964">Secreted</keyword>
<evidence type="ECO:0000256" key="4">
    <source>
        <dbReference type="ARBA" id="ARBA00022685"/>
    </source>
</evidence>
<keyword evidence="12" id="KW-1185">Reference proteome</keyword>
<evidence type="ECO:0000256" key="5">
    <source>
        <dbReference type="ARBA" id="ARBA00022729"/>
    </source>
</evidence>
<dbReference type="PROSITE" id="PS00249">
    <property type="entry name" value="PDGF_1"/>
    <property type="match status" value="1"/>
</dbReference>
<reference evidence="11 12" key="1">
    <citation type="submission" date="2021-04" db="EMBL/GenBank/DDBJ databases">
        <authorList>
            <person name="De Guttry C."/>
            <person name="Zahm M."/>
            <person name="Klopp C."/>
            <person name="Cabau C."/>
            <person name="Louis A."/>
            <person name="Berthelot C."/>
            <person name="Parey E."/>
            <person name="Roest Crollius H."/>
            <person name="Montfort J."/>
            <person name="Robinson-Rechavi M."/>
            <person name="Bucao C."/>
            <person name="Bouchez O."/>
            <person name="Gislard M."/>
            <person name="Lluch J."/>
            <person name="Milhes M."/>
            <person name="Lampietro C."/>
            <person name="Lopez Roques C."/>
            <person name="Donnadieu C."/>
            <person name="Braasch I."/>
            <person name="Desvignes T."/>
            <person name="Postlethwait J."/>
            <person name="Bobe J."/>
            <person name="Wedekind C."/>
            <person name="Guiguen Y."/>
        </authorList>
    </citation>
    <scope>NUCLEOTIDE SEQUENCE [LARGE SCALE GENOMIC DNA]</scope>
    <source>
        <strain evidence="11">Cs_M1</strain>
        <tissue evidence="11">Blood</tissue>
    </source>
</reference>
<dbReference type="GO" id="GO:0048010">
    <property type="term" value="P:vascular endothelial growth factor receptor signaling pathway"/>
    <property type="evidence" value="ECO:0007669"/>
    <property type="project" value="TreeGrafter"/>
</dbReference>
<evidence type="ECO:0000256" key="2">
    <source>
        <dbReference type="ARBA" id="ARBA00022525"/>
    </source>
</evidence>
<dbReference type="SMART" id="SM00141">
    <property type="entry name" value="PDGF"/>
    <property type="match status" value="1"/>
</dbReference>
<dbReference type="InterPro" id="IPR029034">
    <property type="entry name" value="Cystine-knot_cytokine"/>
</dbReference>
<dbReference type="PROSITE" id="PS50278">
    <property type="entry name" value="PDGF_2"/>
    <property type="match status" value="1"/>
</dbReference>
<dbReference type="EMBL" id="JAGTTL010000010">
    <property type="protein sequence ID" value="KAK6316672.1"/>
    <property type="molecule type" value="Genomic_DNA"/>
</dbReference>
<feature type="domain" description="Platelet-derived growth factor (PDGF) family profile" evidence="10">
    <location>
        <begin position="119"/>
        <end position="218"/>
    </location>
</feature>
<dbReference type="GO" id="GO:0008083">
    <property type="term" value="F:growth factor activity"/>
    <property type="evidence" value="ECO:0007669"/>
    <property type="project" value="UniProtKB-KW"/>
</dbReference>
<dbReference type="GO" id="GO:0001666">
    <property type="term" value="P:response to hypoxia"/>
    <property type="evidence" value="ECO:0007669"/>
    <property type="project" value="TreeGrafter"/>
</dbReference>
<name>A0AAN8R7M9_9TELE</name>
<keyword evidence="8" id="KW-1015">Disulfide bond</keyword>
<dbReference type="CDD" id="cd00135">
    <property type="entry name" value="PDGF"/>
    <property type="match status" value="1"/>
</dbReference>
<dbReference type="SUPFAM" id="SSF57501">
    <property type="entry name" value="Cystine-knot cytokines"/>
    <property type="match status" value="1"/>
</dbReference>
<evidence type="ECO:0000256" key="3">
    <source>
        <dbReference type="ARBA" id="ARBA00022657"/>
    </source>
</evidence>
<dbReference type="Pfam" id="PF03128">
    <property type="entry name" value="CXCXC"/>
    <property type="match status" value="2"/>
</dbReference>
<keyword evidence="7 9" id="KW-0339">Growth factor</keyword>
<keyword evidence="6" id="KW-0677">Repeat</keyword>
<dbReference type="GO" id="GO:0050930">
    <property type="term" value="P:induction of positive chemotaxis"/>
    <property type="evidence" value="ECO:0007669"/>
    <property type="project" value="TreeGrafter"/>
</dbReference>
<dbReference type="Pfam" id="PF00341">
    <property type="entry name" value="PDGF"/>
    <property type="match status" value="1"/>
</dbReference>
<dbReference type="InterPro" id="IPR004153">
    <property type="entry name" value="CXCXC_repeat"/>
</dbReference>
<evidence type="ECO:0000313" key="12">
    <source>
        <dbReference type="Proteomes" id="UP001356427"/>
    </source>
</evidence>
<keyword evidence="4" id="KW-0165">Cleavage on pair of basic residues</keyword>
<dbReference type="InterPro" id="IPR000072">
    <property type="entry name" value="PDGF/VEGF_dom"/>
</dbReference>
<dbReference type="GO" id="GO:0043185">
    <property type="term" value="F:vascular endothelial growth factor receptor 3 binding"/>
    <property type="evidence" value="ECO:0007669"/>
    <property type="project" value="TreeGrafter"/>
</dbReference>
<dbReference type="PANTHER" id="PTHR12025">
    <property type="entry name" value="VASCULAR ENDOTHELIAL GROWTH FACTOR"/>
    <property type="match status" value="1"/>
</dbReference>
<dbReference type="Gene3D" id="2.10.90.10">
    <property type="entry name" value="Cystine-knot cytokines"/>
    <property type="match status" value="1"/>
</dbReference>
<dbReference type="GO" id="GO:0002040">
    <property type="term" value="P:sprouting angiogenesis"/>
    <property type="evidence" value="ECO:0007669"/>
    <property type="project" value="TreeGrafter"/>
</dbReference>
<evidence type="ECO:0000313" key="11">
    <source>
        <dbReference type="EMBL" id="KAK6316672.1"/>
    </source>
</evidence>
<dbReference type="GO" id="GO:0045766">
    <property type="term" value="P:positive regulation of angiogenesis"/>
    <property type="evidence" value="ECO:0007669"/>
    <property type="project" value="TreeGrafter"/>
</dbReference>
<dbReference type="GO" id="GO:0060754">
    <property type="term" value="P:positive regulation of mast cell chemotaxis"/>
    <property type="evidence" value="ECO:0007669"/>
    <property type="project" value="TreeGrafter"/>
</dbReference>
<dbReference type="GO" id="GO:0038084">
    <property type="term" value="P:vascular endothelial growth factor signaling pathway"/>
    <property type="evidence" value="ECO:0007669"/>
    <property type="project" value="TreeGrafter"/>
</dbReference>
<dbReference type="InterPro" id="IPR023581">
    <property type="entry name" value="PD_growth_factor_CS"/>
</dbReference>
<keyword evidence="5" id="KW-0732">Signal</keyword>
<dbReference type="InterPro" id="IPR050507">
    <property type="entry name" value="PDGF/VEGF_growth_factor"/>
</dbReference>
<evidence type="ECO:0000256" key="9">
    <source>
        <dbReference type="RuleBase" id="RU003818"/>
    </source>
</evidence>
<evidence type="ECO:0000256" key="7">
    <source>
        <dbReference type="ARBA" id="ARBA00023030"/>
    </source>
</evidence>
<organism evidence="11 12">
    <name type="scientific">Coregonus suidteri</name>
    <dbReference type="NCBI Taxonomy" id="861788"/>
    <lineage>
        <taxon>Eukaryota</taxon>
        <taxon>Metazoa</taxon>
        <taxon>Chordata</taxon>
        <taxon>Craniata</taxon>
        <taxon>Vertebrata</taxon>
        <taxon>Euteleostomi</taxon>
        <taxon>Actinopterygii</taxon>
        <taxon>Neopterygii</taxon>
        <taxon>Teleostei</taxon>
        <taxon>Protacanthopterygii</taxon>
        <taxon>Salmoniformes</taxon>
        <taxon>Salmonidae</taxon>
        <taxon>Coregoninae</taxon>
        <taxon>Coregonus</taxon>
    </lineage>
</organism>
<keyword evidence="3" id="KW-0037">Angiogenesis</keyword>
<dbReference type="GO" id="GO:0016020">
    <property type="term" value="C:membrane"/>
    <property type="evidence" value="ECO:0007669"/>
    <property type="project" value="InterPro"/>
</dbReference>
<evidence type="ECO:0000256" key="6">
    <source>
        <dbReference type="ARBA" id="ARBA00022737"/>
    </source>
</evidence>
<dbReference type="GO" id="GO:0042056">
    <property type="term" value="F:chemoattractant activity"/>
    <property type="evidence" value="ECO:0007669"/>
    <property type="project" value="TreeGrafter"/>
</dbReference>
<comment type="caution">
    <text evidence="11">The sequence shown here is derived from an EMBL/GenBank/DDBJ whole genome shotgun (WGS) entry which is preliminary data.</text>
</comment>
<dbReference type="GO" id="GO:0001938">
    <property type="term" value="P:positive regulation of endothelial cell proliferation"/>
    <property type="evidence" value="ECO:0007669"/>
    <property type="project" value="TreeGrafter"/>
</dbReference>